<keyword evidence="5" id="KW-1185">Reference proteome</keyword>
<dbReference type="FunFam" id="2.10.25.10:FF:000674">
    <property type="entry name" value="Mucin-2"/>
    <property type="match status" value="1"/>
</dbReference>
<keyword evidence="2" id="KW-0325">Glycoprotein</keyword>
<dbReference type="EMBL" id="SRLO01001803">
    <property type="protein sequence ID" value="TNN35256.1"/>
    <property type="molecule type" value="Genomic_DNA"/>
</dbReference>
<dbReference type="GO" id="GO:0005615">
    <property type="term" value="C:extracellular space"/>
    <property type="evidence" value="ECO:0007669"/>
    <property type="project" value="TreeGrafter"/>
</dbReference>
<dbReference type="Gene3D" id="2.10.25.10">
    <property type="entry name" value="Laminin"/>
    <property type="match status" value="1"/>
</dbReference>
<name>A0A4Z2F219_9TELE</name>
<dbReference type="InterPro" id="IPR036084">
    <property type="entry name" value="Ser_inhib-like_sf"/>
</dbReference>
<gene>
    <name evidence="4" type="primary">MUC5AC_2</name>
    <name evidence="4" type="ORF">EYF80_054583</name>
</gene>
<dbReference type="OrthoDB" id="160294at2759"/>
<dbReference type="PROSITE" id="PS51233">
    <property type="entry name" value="VWFD"/>
    <property type="match status" value="1"/>
</dbReference>
<dbReference type="PANTHER" id="PTHR11339">
    <property type="entry name" value="EXTRACELLULAR MATRIX GLYCOPROTEIN RELATED"/>
    <property type="match status" value="1"/>
</dbReference>
<evidence type="ECO:0000259" key="3">
    <source>
        <dbReference type="PROSITE" id="PS51233"/>
    </source>
</evidence>
<dbReference type="CDD" id="cd19941">
    <property type="entry name" value="TIL"/>
    <property type="match status" value="1"/>
</dbReference>
<reference evidence="4 5" key="1">
    <citation type="submission" date="2019-03" db="EMBL/GenBank/DDBJ databases">
        <title>First draft genome of Liparis tanakae, snailfish: a comprehensive survey of snailfish specific genes.</title>
        <authorList>
            <person name="Kim W."/>
            <person name="Song I."/>
            <person name="Jeong J.-H."/>
            <person name="Kim D."/>
            <person name="Kim S."/>
            <person name="Ryu S."/>
            <person name="Song J.Y."/>
            <person name="Lee S.K."/>
        </authorList>
    </citation>
    <scope>NUCLEOTIDE SEQUENCE [LARGE SCALE GENOMIC DNA]</scope>
    <source>
        <tissue evidence="4">Muscle</tissue>
    </source>
</reference>
<evidence type="ECO:0000256" key="1">
    <source>
        <dbReference type="ARBA" id="ARBA00023157"/>
    </source>
</evidence>
<dbReference type="Proteomes" id="UP000314294">
    <property type="component" value="Unassembled WGS sequence"/>
</dbReference>
<dbReference type="SMART" id="SM00216">
    <property type="entry name" value="VWD"/>
    <property type="match status" value="1"/>
</dbReference>
<dbReference type="InterPro" id="IPR001846">
    <property type="entry name" value="VWF_type-D"/>
</dbReference>
<evidence type="ECO:0000256" key="2">
    <source>
        <dbReference type="ARBA" id="ARBA00023180"/>
    </source>
</evidence>
<organism evidence="4 5">
    <name type="scientific">Liparis tanakae</name>
    <name type="common">Tanaka's snailfish</name>
    <dbReference type="NCBI Taxonomy" id="230148"/>
    <lineage>
        <taxon>Eukaryota</taxon>
        <taxon>Metazoa</taxon>
        <taxon>Chordata</taxon>
        <taxon>Craniata</taxon>
        <taxon>Vertebrata</taxon>
        <taxon>Euteleostomi</taxon>
        <taxon>Actinopterygii</taxon>
        <taxon>Neopterygii</taxon>
        <taxon>Teleostei</taxon>
        <taxon>Neoteleostei</taxon>
        <taxon>Acanthomorphata</taxon>
        <taxon>Eupercaria</taxon>
        <taxon>Perciformes</taxon>
        <taxon>Cottioidei</taxon>
        <taxon>Cottales</taxon>
        <taxon>Liparidae</taxon>
        <taxon>Liparis</taxon>
    </lineage>
</organism>
<evidence type="ECO:0000313" key="5">
    <source>
        <dbReference type="Proteomes" id="UP000314294"/>
    </source>
</evidence>
<sequence length="308" mass="33797">MTSCGRTCRSLSQPDYSCKTSFTAVDGCGCAEGTYMNEEGVCVLQNDCPCYDKDTIIPAGQSISNDGSTCLCSGRKFTCTTNVCDAVCGIYGDGHHITFDDKRYDFSGDCDYTLLQDYCGTNQNKGSFRIISENIPCNTGAPCTKNIRIFLGDNEYQLKDDGFQMVKGTGQVRPSQIQTMGLYLVVTIKPGLVLMWDKKTSLFIKLSPEFQGKVCGLCGNYDGNSKNEFTTRSQETVTDVLEFGNSWKVSTNCPKAELLTDPCTSNRYRAAWSQKQCSVITSVTFQSCHSQVTTVTASYSAQIYALSL</sequence>
<dbReference type="InterPro" id="IPR050780">
    <property type="entry name" value="Mucin_vWF_Thrombospondin_sf"/>
</dbReference>
<dbReference type="SUPFAM" id="SSF57567">
    <property type="entry name" value="Serine protease inhibitors"/>
    <property type="match status" value="1"/>
</dbReference>
<proteinExistence type="predicted"/>
<dbReference type="PANTHER" id="PTHR11339:SF408">
    <property type="entry name" value="MUCIN-5B"/>
    <property type="match status" value="1"/>
</dbReference>
<accession>A0A4Z2F219</accession>
<keyword evidence="1" id="KW-1015">Disulfide bond</keyword>
<dbReference type="AlphaFoldDB" id="A0A4Z2F219"/>
<comment type="caution">
    <text evidence="4">The sequence shown here is derived from an EMBL/GenBank/DDBJ whole genome shotgun (WGS) entry which is preliminary data.</text>
</comment>
<protein>
    <submittedName>
        <fullName evidence="4">Mucin-5AC</fullName>
    </submittedName>
</protein>
<dbReference type="GO" id="GO:0031012">
    <property type="term" value="C:extracellular matrix"/>
    <property type="evidence" value="ECO:0007669"/>
    <property type="project" value="TreeGrafter"/>
</dbReference>
<evidence type="ECO:0000313" key="4">
    <source>
        <dbReference type="EMBL" id="TNN35256.1"/>
    </source>
</evidence>
<feature type="domain" description="VWFD" evidence="3">
    <location>
        <begin position="86"/>
        <end position="254"/>
    </location>
</feature>
<dbReference type="Pfam" id="PF00094">
    <property type="entry name" value="VWD"/>
    <property type="match status" value="1"/>
</dbReference>